<feature type="compositionally biased region" description="Basic and acidic residues" evidence="4">
    <location>
        <begin position="176"/>
        <end position="190"/>
    </location>
</feature>
<evidence type="ECO:0000256" key="1">
    <source>
        <dbReference type="ARBA" id="ARBA00004173"/>
    </source>
</evidence>
<reference evidence="7 8" key="1">
    <citation type="journal article" date="2019" name="Sci. Rep.">
        <title>Nanopore sequencing improves the draft genome of the human pathogenic amoeba Naegleria fowleri.</title>
        <authorList>
            <person name="Liechti N."/>
            <person name="Schurch N."/>
            <person name="Bruggmann R."/>
            <person name="Wittwer M."/>
        </authorList>
    </citation>
    <scope>NUCLEOTIDE SEQUENCE [LARGE SCALE GENOMIC DNA]</scope>
    <source>
        <strain evidence="7 8">ATCC 30894</strain>
    </source>
</reference>
<dbReference type="RefSeq" id="XP_044559105.1">
    <property type="nucleotide sequence ID" value="XM_044710058.1"/>
</dbReference>
<dbReference type="VEuPathDB" id="AmoebaDB:NfTy_090020"/>
<dbReference type="Pfam" id="PF10644">
    <property type="entry name" value="Misat_Tub_SegII"/>
    <property type="match status" value="1"/>
</dbReference>
<evidence type="ECO:0000256" key="4">
    <source>
        <dbReference type="SAM" id="MobiDB-lite"/>
    </source>
</evidence>
<dbReference type="InterPro" id="IPR013838">
    <property type="entry name" value="Beta-tubulin_BS"/>
</dbReference>
<comment type="caution">
    <text evidence="7">The sequence shown here is derived from an EMBL/GenBank/DDBJ whole genome shotgun (WGS) entry which is preliminary data.</text>
</comment>
<dbReference type="PROSITE" id="PS00228">
    <property type="entry name" value="TUBULIN_B_AUTOREG"/>
    <property type="match status" value="1"/>
</dbReference>
<dbReference type="PANTHER" id="PTHR13391">
    <property type="entry name" value="MITOCHONDRIAL DISTRIBUTION REGULATOR MISATO"/>
    <property type="match status" value="1"/>
</dbReference>
<dbReference type="Proteomes" id="UP000444721">
    <property type="component" value="Unassembled WGS sequence"/>
</dbReference>
<dbReference type="Pfam" id="PF14881">
    <property type="entry name" value="Tubulin_3"/>
    <property type="match status" value="1"/>
</dbReference>
<dbReference type="InterPro" id="IPR019605">
    <property type="entry name" value="Misato_II_tubulin-like"/>
</dbReference>
<dbReference type="InterPro" id="IPR036525">
    <property type="entry name" value="Tubulin/FtsZ_GTPase_sf"/>
</dbReference>
<dbReference type="CDD" id="cd06060">
    <property type="entry name" value="misato"/>
    <property type="match status" value="1"/>
</dbReference>
<name>A0A6A5BHU8_NAEFO</name>
<evidence type="ECO:0000256" key="2">
    <source>
        <dbReference type="ARBA" id="ARBA00008507"/>
    </source>
</evidence>
<evidence type="ECO:0000313" key="8">
    <source>
        <dbReference type="Proteomes" id="UP000444721"/>
    </source>
</evidence>
<dbReference type="GO" id="GO:0007005">
    <property type="term" value="P:mitochondrion organization"/>
    <property type="evidence" value="ECO:0007669"/>
    <property type="project" value="InterPro"/>
</dbReference>
<dbReference type="EMBL" id="VFQX01000052">
    <property type="protein sequence ID" value="KAF0974392.1"/>
    <property type="molecule type" value="Genomic_DNA"/>
</dbReference>
<feature type="domain" description="Misato Segment II tubulin-like" evidence="5">
    <location>
        <begin position="2"/>
        <end position="135"/>
    </location>
</feature>
<dbReference type="VEuPathDB" id="AmoebaDB:FDP41_006424"/>
<evidence type="ECO:0000256" key="3">
    <source>
        <dbReference type="ARBA" id="ARBA00023128"/>
    </source>
</evidence>
<feature type="domain" description="DML1/Misato tubulin" evidence="6">
    <location>
        <begin position="200"/>
        <end position="404"/>
    </location>
</feature>
<dbReference type="VEuPathDB" id="AmoebaDB:NF0083340"/>
<comment type="similarity">
    <text evidence="2">Belongs to the misato family.</text>
</comment>
<feature type="region of interest" description="Disordered" evidence="4">
    <location>
        <begin position="170"/>
        <end position="190"/>
    </location>
</feature>
<keyword evidence="8" id="KW-1185">Reference proteome</keyword>
<sequence length="679" mass="78484">MREIVTLQFGHFSNFIGTHYWNIQQTLLNEFQPLMNNPMVPNFRPEIESSVLYRESRGVGVSIHSENDVSTFYPRLLVFDLKGSRGSLRKQGYKEEPYRSITPEFIDQQKDLTRWEKLEVLRTFETKRQTKFTKNVLAADEHTRELIVDENEQTEEGDDHHLFHANKQASSHSAAKHFEPQPKKPKKEYTRTDIEQDLEENVSLWSDFLQVDFHSKTICEPVQFQFAEDSYNALNSPNPMNPFAMDSPFDIYTTGKEVLHGEFSSDQYDDFTSQLLYFVEECDTLDGFQVFTDSFNAWGMTCSDFAQLIKDEIGTKVPIISYASSPYIPDFASDQDRLKFIMNTCLTYADMYQNTSLFIPNTCQQLPGVLVSEYMTHHFNPKKLYHASSVLASAFDSVSLSYRLNGTSNNKQTDLYTLIQEMSPLNALRVVNINLAFPYRFKAGTSLFQHFRSARPIHQNEHFVPLLSQIATGFHAHDPLAQSLLIRGLTPVNVPLYHQSDLQELDEIRMKRFGGEELEKHKHLIGCNSHFEMIEGYMNQTRCFSKHAFHVNQPFKLPFTFPQYLNNSLLRRDGLIRSHASSEEENERVETCPFGTHLSNSRNFSKHIHELTKYFDTISGSSASLSVGGSGLTTYRYNLSPDELKEYKEILGRMLDNYEDEEEADEDFEDEVEAELEQD</sequence>
<comment type="subcellular location">
    <subcellularLocation>
        <location evidence="1">Mitochondrion</location>
    </subcellularLocation>
</comment>
<evidence type="ECO:0008006" key="9">
    <source>
        <dbReference type="Google" id="ProtNLM"/>
    </source>
</evidence>
<organism evidence="7 8">
    <name type="scientific">Naegleria fowleri</name>
    <name type="common">Brain eating amoeba</name>
    <dbReference type="NCBI Taxonomy" id="5763"/>
    <lineage>
        <taxon>Eukaryota</taxon>
        <taxon>Discoba</taxon>
        <taxon>Heterolobosea</taxon>
        <taxon>Tetramitia</taxon>
        <taxon>Eutetramitia</taxon>
        <taxon>Vahlkampfiidae</taxon>
        <taxon>Naegleria</taxon>
    </lineage>
</organism>
<gene>
    <name evidence="7" type="ORF">FDP41_006424</name>
</gene>
<dbReference type="Gene3D" id="3.40.50.1440">
    <property type="entry name" value="Tubulin/FtsZ, GTPase domain"/>
    <property type="match status" value="1"/>
</dbReference>
<dbReference type="OMA" id="HAFHVNQ"/>
<accession>A0A6A5BHU8</accession>
<dbReference type="AlphaFoldDB" id="A0A6A5BHU8"/>
<dbReference type="GO" id="GO:0005739">
    <property type="term" value="C:mitochondrion"/>
    <property type="evidence" value="ECO:0007669"/>
    <property type="project" value="UniProtKB-SubCell"/>
</dbReference>
<evidence type="ECO:0000259" key="6">
    <source>
        <dbReference type="Pfam" id="PF14881"/>
    </source>
</evidence>
<dbReference type="SUPFAM" id="SSF52490">
    <property type="entry name" value="Tubulin nucleotide-binding domain-like"/>
    <property type="match status" value="1"/>
</dbReference>
<dbReference type="InterPro" id="IPR029209">
    <property type="entry name" value="DML1/Misato_tubulin"/>
</dbReference>
<feature type="region of interest" description="Disordered" evidence="4">
    <location>
        <begin position="658"/>
        <end position="679"/>
    </location>
</feature>
<dbReference type="GeneID" id="68113642"/>
<dbReference type="PANTHER" id="PTHR13391:SF0">
    <property type="entry name" value="PROTEIN MISATO HOMOLOG 1"/>
    <property type="match status" value="1"/>
</dbReference>
<dbReference type="InterPro" id="IPR049942">
    <property type="entry name" value="DML1/Misato"/>
</dbReference>
<protein>
    <recommendedName>
        <fullName evidence="9">Misato Segment II tubulin-like domain-containing protein</fullName>
    </recommendedName>
</protein>
<dbReference type="OrthoDB" id="271881at2759"/>
<proteinExistence type="inferred from homology"/>
<keyword evidence="3" id="KW-0496">Mitochondrion</keyword>
<evidence type="ECO:0000259" key="5">
    <source>
        <dbReference type="Pfam" id="PF10644"/>
    </source>
</evidence>
<evidence type="ECO:0000313" key="7">
    <source>
        <dbReference type="EMBL" id="KAF0974392.1"/>
    </source>
</evidence>